<evidence type="ECO:0000256" key="3">
    <source>
        <dbReference type="ARBA" id="ARBA00023002"/>
    </source>
</evidence>
<dbReference type="InterPro" id="IPR051122">
    <property type="entry name" value="SDR_DHRS6-like"/>
</dbReference>
<dbReference type="AlphaFoldDB" id="A0A553IE67"/>
<keyword evidence="5" id="KW-1185">Reference proteome</keyword>
<comment type="similarity">
    <text evidence="1">Belongs to the short-chain dehydrogenases/reductases (SDR) family.</text>
</comment>
<organism evidence="4 5">
    <name type="scientific">Xylaria flabelliformis</name>
    <dbReference type="NCBI Taxonomy" id="2512241"/>
    <lineage>
        <taxon>Eukaryota</taxon>
        <taxon>Fungi</taxon>
        <taxon>Dikarya</taxon>
        <taxon>Ascomycota</taxon>
        <taxon>Pezizomycotina</taxon>
        <taxon>Sordariomycetes</taxon>
        <taxon>Xylariomycetidae</taxon>
        <taxon>Xylariales</taxon>
        <taxon>Xylariaceae</taxon>
        <taxon>Xylaria</taxon>
    </lineage>
</organism>
<dbReference type="STRING" id="2512241.A0A553IE67"/>
<dbReference type="EMBL" id="VFLP01000002">
    <property type="protein sequence ID" value="TRX98487.1"/>
    <property type="molecule type" value="Genomic_DNA"/>
</dbReference>
<dbReference type="Proteomes" id="UP000319160">
    <property type="component" value="Unassembled WGS sequence"/>
</dbReference>
<dbReference type="PRINTS" id="PR00081">
    <property type="entry name" value="GDHRDH"/>
</dbReference>
<dbReference type="PANTHER" id="PTHR43477">
    <property type="entry name" value="DIHYDROANTICAPSIN 7-DEHYDROGENASE"/>
    <property type="match status" value="1"/>
</dbReference>
<dbReference type="Gene3D" id="3.40.50.720">
    <property type="entry name" value="NAD(P)-binding Rossmann-like Domain"/>
    <property type="match status" value="1"/>
</dbReference>
<evidence type="ECO:0000256" key="1">
    <source>
        <dbReference type="ARBA" id="ARBA00006484"/>
    </source>
</evidence>
<dbReference type="InterPro" id="IPR002347">
    <property type="entry name" value="SDR_fam"/>
</dbReference>
<dbReference type="SUPFAM" id="SSF51735">
    <property type="entry name" value="NAD(P)-binding Rossmann-fold domains"/>
    <property type="match status" value="1"/>
</dbReference>
<keyword evidence="3" id="KW-0560">Oxidoreductase</keyword>
<evidence type="ECO:0000313" key="4">
    <source>
        <dbReference type="EMBL" id="TRX98487.1"/>
    </source>
</evidence>
<sequence length="267" mass="27674">MAKYNKLAGKHIVVIGGSKGIGRGVVEAAIESNARVTLVGSSQQSADSAVSSIKAEYPSAQLVGLGCDLSQPTIDKDLDALLTRAAELTGEIDHIVFTAADNLTLGKLEDITPDAALKAAHMRFLAPVMVGKAAQKHLAGATSGAPGKGKDKSLVLTTGSIASKPNPGWSVIAFFGAGLSGLTRNLALDLSPIRVNAVEPGVVSTGLWDSGFKSLEEREAGLQRMFGHLPVGKAGTVEEVAEAYMYLLRDSNATGEIVQTRGGQLLI</sequence>
<evidence type="ECO:0000313" key="5">
    <source>
        <dbReference type="Proteomes" id="UP000319160"/>
    </source>
</evidence>
<evidence type="ECO:0000256" key="2">
    <source>
        <dbReference type="ARBA" id="ARBA00022857"/>
    </source>
</evidence>
<dbReference type="PANTHER" id="PTHR43477:SF1">
    <property type="entry name" value="DIHYDROANTICAPSIN 7-DEHYDROGENASE"/>
    <property type="match status" value="1"/>
</dbReference>
<name>A0A553IE67_9PEZI</name>
<protein>
    <recommendedName>
        <fullName evidence="6">Ketoreductase (KR) domain-containing protein</fullName>
    </recommendedName>
</protein>
<gene>
    <name evidence="4" type="ORF">FHL15_000561</name>
</gene>
<dbReference type="Pfam" id="PF23441">
    <property type="entry name" value="SDR"/>
    <property type="match status" value="1"/>
</dbReference>
<proteinExistence type="inferred from homology"/>
<dbReference type="GO" id="GO:0016491">
    <property type="term" value="F:oxidoreductase activity"/>
    <property type="evidence" value="ECO:0007669"/>
    <property type="project" value="UniProtKB-KW"/>
</dbReference>
<dbReference type="CDD" id="cd05233">
    <property type="entry name" value="SDR_c"/>
    <property type="match status" value="1"/>
</dbReference>
<evidence type="ECO:0008006" key="6">
    <source>
        <dbReference type="Google" id="ProtNLM"/>
    </source>
</evidence>
<comment type="caution">
    <text evidence="4">The sequence shown here is derived from an EMBL/GenBank/DDBJ whole genome shotgun (WGS) entry which is preliminary data.</text>
</comment>
<reference evidence="5" key="1">
    <citation type="submission" date="2019-06" db="EMBL/GenBank/DDBJ databases">
        <title>Draft genome sequence of the griseofulvin-producing fungus Xylaria cubensis strain G536.</title>
        <authorList>
            <person name="Mead M.E."/>
            <person name="Raja H.A."/>
            <person name="Steenwyk J.L."/>
            <person name="Knowles S.L."/>
            <person name="Oberlies N.H."/>
            <person name="Rokas A."/>
        </authorList>
    </citation>
    <scope>NUCLEOTIDE SEQUENCE [LARGE SCALE GENOMIC DNA]</scope>
    <source>
        <strain evidence="5">G536</strain>
    </source>
</reference>
<dbReference type="InterPro" id="IPR057571">
    <property type="entry name" value="SDR_PhqE-like"/>
</dbReference>
<dbReference type="OrthoDB" id="294295at2759"/>
<dbReference type="InterPro" id="IPR036291">
    <property type="entry name" value="NAD(P)-bd_dom_sf"/>
</dbReference>
<keyword evidence="2" id="KW-0521">NADP</keyword>
<accession>A0A553IE67</accession>